<dbReference type="InterPro" id="IPR011112">
    <property type="entry name" value="Rho-like_N"/>
</dbReference>
<dbReference type="GO" id="GO:0006353">
    <property type="term" value="P:DNA-templated transcription termination"/>
    <property type="evidence" value="ECO:0007669"/>
    <property type="project" value="InterPro"/>
</dbReference>
<reference evidence="2" key="2">
    <citation type="submission" date="2011-02" db="EMBL/GenBank/DDBJ databases">
        <title>Genetic factors for stable replication of pLS32 in Bacillus subtilis.</title>
        <authorList>
            <person name="Itaya M."/>
        </authorList>
    </citation>
    <scope>NUCLEOTIDE SEQUENCE</scope>
    <source>
        <strain evidence="2">IAM 11631</strain>
        <plasmid evidence="2">pLS32</plasmid>
    </source>
</reference>
<protein>
    <submittedName>
        <fullName evidence="2">Transcription termination factor</fullName>
    </submittedName>
</protein>
<sequence>MTTTELSAKSVKELRNIAKEMNITGRWDMNRTQLVYAIERAQLISEAKDLGIETAAILNNDQIKKVIEAERNVTTEEEKTSHKKRGAKKRKIEVYKDGQLIQTIDGLMETFNWVTENKITNVGWVKRSLKTGEETAAGYKYREGGYLFKYAN</sequence>
<accession>E9RJH6</accession>
<geneLocation type="plasmid" evidence="2">
    <name>pLS32</name>
</geneLocation>
<dbReference type="Pfam" id="PF07498">
    <property type="entry name" value="Rho_N"/>
    <property type="match status" value="1"/>
</dbReference>
<keyword evidence="2" id="KW-0614">Plasmid</keyword>
<gene>
    <name evidence="2" type="primary">rho</name>
</gene>
<name>E9RJH6_BACNA</name>
<dbReference type="Gene3D" id="1.10.720.10">
    <property type="match status" value="1"/>
</dbReference>
<dbReference type="SMART" id="SM00959">
    <property type="entry name" value="Rho_N"/>
    <property type="match status" value="1"/>
</dbReference>
<evidence type="ECO:0000259" key="1">
    <source>
        <dbReference type="SMART" id="SM00959"/>
    </source>
</evidence>
<dbReference type="AlphaFoldDB" id="E9RJH6"/>
<dbReference type="EMBL" id="AB615353">
    <property type="protein sequence ID" value="BAJ77071.1"/>
    <property type="molecule type" value="Genomic_DNA"/>
</dbReference>
<feature type="domain" description="Rho termination factor-like N-terminal" evidence="1">
    <location>
        <begin position="5"/>
        <end position="47"/>
    </location>
</feature>
<dbReference type="RefSeq" id="WP_013603346.1">
    <property type="nucleotide sequence ID" value="NC_015149.1"/>
</dbReference>
<evidence type="ECO:0000313" key="2">
    <source>
        <dbReference type="EMBL" id="BAJ77071.1"/>
    </source>
</evidence>
<organism evidence="2">
    <name type="scientific">Bacillus subtilis subsp. natto</name>
    <dbReference type="NCBI Taxonomy" id="86029"/>
    <lineage>
        <taxon>Bacteria</taxon>
        <taxon>Bacillati</taxon>
        <taxon>Bacillota</taxon>
        <taxon>Bacilli</taxon>
        <taxon>Bacillales</taxon>
        <taxon>Bacillaceae</taxon>
        <taxon>Bacillus</taxon>
    </lineage>
</organism>
<reference evidence="2" key="1">
    <citation type="journal article" date="1997" name="Proc. Natl. Acad. Sci. U.S.A.">
        <title>Experimental surgery to create subgenomes of Bacillus subtilis 168.</title>
        <authorList>
            <person name="Itaya M."/>
            <person name="Tanaka T."/>
        </authorList>
    </citation>
    <scope>NUCLEOTIDE SEQUENCE</scope>
    <source>
        <strain evidence="2">IAM 11631</strain>
        <plasmid evidence="2">pLS32</plasmid>
    </source>
</reference>
<dbReference type="InterPro" id="IPR036269">
    <property type="entry name" value="Rho_N_sf"/>
</dbReference>
<dbReference type="SUPFAM" id="SSF68912">
    <property type="entry name" value="Rho N-terminal domain-like"/>
    <property type="match status" value="1"/>
</dbReference>
<proteinExistence type="predicted"/>